<evidence type="ECO:0000256" key="9">
    <source>
        <dbReference type="SAM" id="MobiDB-lite"/>
    </source>
</evidence>
<accession>A0A1J1H2K3</accession>
<dbReference type="GO" id="GO:0005524">
    <property type="term" value="F:ATP binding"/>
    <property type="evidence" value="ECO:0007669"/>
    <property type="project" value="UniProtKB-KW"/>
</dbReference>
<dbReference type="KEGG" id="prel:PRELSG_0605100"/>
<keyword evidence="4 12" id="KW-0347">Helicase</keyword>
<gene>
    <name evidence="12" type="ORF">PRELSG_0605100</name>
</gene>
<dbReference type="GO" id="GO:0005829">
    <property type="term" value="C:cytosol"/>
    <property type="evidence" value="ECO:0007669"/>
    <property type="project" value="TreeGrafter"/>
</dbReference>
<proteinExistence type="inferred from homology"/>
<dbReference type="InterPro" id="IPR001650">
    <property type="entry name" value="Helicase_C-like"/>
</dbReference>
<dbReference type="GO" id="GO:0003724">
    <property type="term" value="F:RNA helicase activity"/>
    <property type="evidence" value="ECO:0007669"/>
    <property type="project" value="UniProtKB-EC"/>
</dbReference>
<dbReference type="VEuPathDB" id="PlasmoDB:PRELSG_0605100"/>
<feature type="compositionally biased region" description="Basic residues" evidence="9">
    <location>
        <begin position="586"/>
        <end position="611"/>
    </location>
</feature>
<dbReference type="Proteomes" id="UP000220158">
    <property type="component" value="Chromosome 6"/>
</dbReference>
<keyword evidence="2" id="KW-0547">Nucleotide-binding</keyword>
<evidence type="ECO:0000256" key="7">
    <source>
        <dbReference type="ARBA" id="ARBA00024355"/>
    </source>
</evidence>
<dbReference type="Pfam" id="PF00271">
    <property type="entry name" value="Helicase_C"/>
    <property type="match status" value="1"/>
</dbReference>
<evidence type="ECO:0000256" key="4">
    <source>
        <dbReference type="ARBA" id="ARBA00022806"/>
    </source>
</evidence>
<keyword evidence="5" id="KW-0067">ATP-binding</keyword>
<protein>
    <recommendedName>
        <fullName evidence="1">RNA helicase</fullName>
        <ecNumber evidence="1">3.6.4.13</ecNumber>
    </recommendedName>
</protein>
<dbReference type="GeneID" id="39735177"/>
<evidence type="ECO:0000256" key="2">
    <source>
        <dbReference type="ARBA" id="ARBA00022741"/>
    </source>
</evidence>
<keyword evidence="3" id="KW-0378">Hydrolase</keyword>
<dbReference type="InterPro" id="IPR027417">
    <property type="entry name" value="P-loop_NTPase"/>
</dbReference>
<evidence type="ECO:0000313" key="12">
    <source>
        <dbReference type="EMBL" id="CRG99076.1"/>
    </source>
</evidence>
<dbReference type="SMART" id="SM00490">
    <property type="entry name" value="HELICc"/>
    <property type="match status" value="1"/>
</dbReference>
<dbReference type="Pfam" id="PF00270">
    <property type="entry name" value="DEAD"/>
    <property type="match status" value="1"/>
</dbReference>
<feature type="domain" description="Helicase ATP-binding" evidence="10">
    <location>
        <begin position="215"/>
        <end position="396"/>
    </location>
</feature>
<evidence type="ECO:0000256" key="8">
    <source>
        <dbReference type="ARBA" id="ARBA00047984"/>
    </source>
</evidence>
<evidence type="ECO:0000259" key="10">
    <source>
        <dbReference type="PROSITE" id="PS51192"/>
    </source>
</evidence>
<reference evidence="12 13" key="1">
    <citation type="submission" date="2015-04" db="EMBL/GenBank/DDBJ databases">
        <authorList>
            <consortium name="Pathogen Informatics"/>
        </authorList>
    </citation>
    <scope>NUCLEOTIDE SEQUENCE [LARGE SCALE GENOMIC DNA]</scope>
    <source>
        <strain evidence="12 13">SGS1</strain>
    </source>
</reference>
<dbReference type="GO" id="GO:0003723">
    <property type="term" value="F:RNA binding"/>
    <property type="evidence" value="ECO:0007669"/>
    <property type="project" value="UniProtKB-KW"/>
</dbReference>
<dbReference type="PANTHER" id="PTHR47959">
    <property type="entry name" value="ATP-DEPENDENT RNA HELICASE RHLE-RELATED"/>
    <property type="match status" value="1"/>
</dbReference>
<evidence type="ECO:0000259" key="11">
    <source>
        <dbReference type="PROSITE" id="PS51194"/>
    </source>
</evidence>
<dbReference type="EC" id="3.6.4.13" evidence="1"/>
<sequence length="653" mass="76425">MDLVKNLTYGLNLKSFLKNDDLMSLKEENLKPLRNILSLNKNNKPTENEKKKKISQSCESISFTKFYNNENLVSNYMKGNEINIEYFHLNRNVVPIRFFSDIIEYLKVLNKDGNTIVEKVDGIIEKENDVNKEASFMKNENKGKKLIKKTRILLNSKEENFKKENNSTTSKEEKEKKEKELFNENIINKVYEKLMITIKNTLCFKNPTSIQKICIPAILSGFNTICISQTGSGKTCAFLIPLLIKINTSRVEKSNILKNKQLNDITFYIKSLIVVPTNELATQIYEQTLIVFESYKEYSIVQLSKETEINEDIDVCICTPLMLLNLIEKKKVSLKRCFFIVFDEVDKLFEVKFLDHVNSLLKEIQNKKIQKIFTTATLPGKTKSFISTLCTNYAVVYFGKSINTINNNVKQELLYVNNEDEKFLVLNNLIKNKEIHIPVLIFVESITKAKMIYTNLSKSVSYIDMLTSEKTKEERKKIFQRFQSGYIWYLICTDIMSRGIDIKGIETIINYDVCYDKYNYMHRIGRACRSDRKEGKAITFFTKENIKYMKDIIKFVKNSGTEIPAYLENFNFKKIPKFKFSVKKNSSKKKKVKDKKNFKVLNKNKWKKKERLKTEKQEDESTSVKEKVKIKKNLEKKIKSKKNLKKKINSKKN</sequence>
<dbReference type="SUPFAM" id="SSF52540">
    <property type="entry name" value="P-loop containing nucleoside triphosphate hydrolases"/>
    <property type="match status" value="1"/>
</dbReference>
<dbReference type="CDD" id="cd00268">
    <property type="entry name" value="DEADc"/>
    <property type="match status" value="1"/>
</dbReference>
<dbReference type="InterPro" id="IPR014001">
    <property type="entry name" value="Helicase_ATP-bd"/>
</dbReference>
<name>A0A1J1H2K3_PLARL</name>
<dbReference type="AlphaFoldDB" id="A0A1J1H2K3"/>
<dbReference type="EMBL" id="LN835301">
    <property type="protein sequence ID" value="CRG99076.1"/>
    <property type="molecule type" value="Genomic_DNA"/>
</dbReference>
<evidence type="ECO:0000256" key="6">
    <source>
        <dbReference type="ARBA" id="ARBA00022884"/>
    </source>
</evidence>
<dbReference type="OrthoDB" id="360161at2759"/>
<dbReference type="InterPro" id="IPR050079">
    <property type="entry name" value="DEAD_box_RNA_helicase"/>
</dbReference>
<dbReference type="Gene3D" id="3.40.50.300">
    <property type="entry name" value="P-loop containing nucleotide triphosphate hydrolases"/>
    <property type="match status" value="2"/>
</dbReference>
<dbReference type="PROSITE" id="PS51192">
    <property type="entry name" value="HELICASE_ATP_BIND_1"/>
    <property type="match status" value="1"/>
</dbReference>
<feature type="domain" description="Helicase C-terminal" evidence="11">
    <location>
        <begin position="408"/>
        <end position="571"/>
    </location>
</feature>
<dbReference type="GO" id="GO:0016787">
    <property type="term" value="F:hydrolase activity"/>
    <property type="evidence" value="ECO:0007669"/>
    <property type="project" value="UniProtKB-KW"/>
</dbReference>
<keyword evidence="6" id="KW-0694">RNA-binding</keyword>
<dbReference type="InterPro" id="IPR011545">
    <property type="entry name" value="DEAD/DEAH_box_helicase_dom"/>
</dbReference>
<dbReference type="InterPro" id="IPR044742">
    <property type="entry name" value="DEAD/DEAH_RhlB"/>
</dbReference>
<evidence type="ECO:0000256" key="5">
    <source>
        <dbReference type="ARBA" id="ARBA00022840"/>
    </source>
</evidence>
<evidence type="ECO:0000313" key="13">
    <source>
        <dbReference type="Proteomes" id="UP000220158"/>
    </source>
</evidence>
<dbReference type="CDD" id="cd18787">
    <property type="entry name" value="SF2_C_DEAD"/>
    <property type="match status" value="1"/>
</dbReference>
<comment type="catalytic activity">
    <reaction evidence="8">
        <text>ATP + H2O = ADP + phosphate + H(+)</text>
        <dbReference type="Rhea" id="RHEA:13065"/>
        <dbReference type="ChEBI" id="CHEBI:15377"/>
        <dbReference type="ChEBI" id="CHEBI:15378"/>
        <dbReference type="ChEBI" id="CHEBI:30616"/>
        <dbReference type="ChEBI" id="CHEBI:43474"/>
        <dbReference type="ChEBI" id="CHEBI:456216"/>
        <dbReference type="EC" id="3.6.4.13"/>
    </reaction>
</comment>
<dbReference type="OMA" id="WYLVCTD"/>
<feature type="region of interest" description="Disordered" evidence="9">
    <location>
        <begin position="586"/>
        <end position="626"/>
    </location>
</feature>
<organism evidence="12 13">
    <name type="scientific">Plasmodium relictum</name>
    <dbReference type="NCBI Taxonomy" id="85471"/>
    <lineage>
        <taxon>Eukaryota</taxon>
        <taxon>Sar</taxon>
        <taxon>Alveolata</taxon>
        <taxon>Apicomplexa</taxon>
        <taxon>Aconoidasida</taxon>
        <taxon>Haemosporida</taxon>
        <taxon>Plasmodiidae</taxon>
        <taxon>Plasmodium</taxon>
        <taxon>Plasmodium (Haemamoeba)</taxon>
    </lineage>
</organism>
<dbReference type="RefSeq" id="XP_028532084.1">
    <property type="nucleotide sequence ID" value="XM_028675502.1"/>
</dbReference>
<evidence type="ECO:0000256" key="1">
    <source>
        <dbReference type="ARBA" id="ARBA00012552"/>
    </source>
</evidence>
<comment type="similarity">
    <text evidence="7">Belongs to the DEAD box helicase family. DDX52/ROK1 subfamily.</text>
</comment>
<dbReference type="SMART" id="SM00487">
    <property type="entry name" value="DEXDc"/>
    <property type="match status" value="1"/>
</dbReference>
<dbReference type="PROSITE" id="PS51194">
    <property type="entry name" value="HELICASE_CTER"/>
    <property type="match status" value="1"/>
</dbReference>
<evidence type="ECO:0000256" key="3">
    <source>
        <dbReference type="ARBA" id="ARBA00022801"/>
    </source>
</evidence>
<dbReference type="PANTHER" id="PTHR47959:SF15">
    <property type="entry name" value="RNA HELICASE"/>
    <property type="match status" value="1"/>
</dbReference>
<keyword evidence="13" id="KW-1185">Reference proteome</keyword>